<organism evidence="2 3">
    <name type="scientific">Schizopora paradoxa</name>
    <dbReference type="NCBI Taxonomy" id="27342"/>
    <lineage>
        <taxon>Eukaryota</taxon>
        <taxon>Fungi</taxon>
        <taxon>Dikarya</taxon>
        <taxon>Basidiomycota</taxon>
        <taxon>Agaricomycotina</taxon>
        <taxon>Agaricomycetes</taxon>
        <taxon>Hymenochaetales</taxon>
        <taxon>Schizoporaceae</taxon>
        <taxon>Schizopora</taxon>
    </lineage>
</organism>
<name>A0A0H2QYE3_9AGAM</name>
<accession>A0A0H2QYE3</accession>
<dbReference type="EMBL" id="KQ086492">
    <property type="protein sequence ID" value="KLO04590.1"/>
    <property type="molecule type" value="Genomic_DNA"/>
</dbReference>
<evidence type="ECO:0000313" key="3">
    <source>
        <dbReference type="Proteomes" id="UP000053477"/>
    </source>
</evidence>
<proteinExistence type="predicted"/>
<protein>
    <submittedName>
        <fullName evidence="2">Uncharacterized protein</fullName>
    </submittedName>
</protein>
<feature type="compositionally biased region" description="Low complexity" evidence="1">
    <location>
        <begin position="117"/>
        <end position="129"/>
    </location>
</feature>
<sequence length="311" mass="34574">MEGRCVLLLAIAVVVPFEHPSSFLIGFVLFFGFGGVADSGRWRKGRSERLEKERRMLAMNRVRSEDNEMKGALSHTSLLDRRRIVERSRPAAPLASVSSFFDIRQDQSGKARPAQPSTSLSISRTSSASQLPKPQPDDLHLPLVSFHLRWPIVCRSYEDTELCWRKEKNAAAVGPTVHHHSSVGTAVFIEASSAAASIGSVHSASSMTLDNDDISALQIRLPTAGGEVEKLEPRLERYMVSEKSSELHPRGSRVHAQTRTVMARSPNTNRQRQYKSGMEELSEKMACRTCRTDGQSGGCYSLEYSLNRFGR</sequence>
<dbReference type="AlphaFoldDB" id="A0A0H2QYE3"/>
<keyword evidence="3" id="KW-1185">Reference proteome</keyword>
<dbReference type="InParanoid" id="A0A0H2QYE3"/>
<evidence type="ECO:0000313" key="2">
    <source>
        <dbReference type="EMBL" id="KLO04590.1"/>
    </source>
</evidence>
<gene>
    <name evidence="2" type="ORF">SCHPADRAFT_896917</name>
</gene>
<dbReference type="Proteomes" id="UP000053477">
    <property type="component" value="Unassembled WGS sequence"/>
</dbReference>
<evidence type="ECO:0000256" key="1">
    <source>
        <dbReference type="SAM" id="MobiDB-lite"/>
    </source>
</evidence>
<reference evidence="2 3" key="1">
    <citation type="submission" date="2015-04" db="EMBL/GenBank/DDBJ databases">
        <title>Complete genome sequence of Schizopora paradoxa KUC8140, a cosmopolitan wood degrader in East Asia.</title>
        <authorList>
            <consortium name="DOE Joint Genome Institute"/>
            <person name="Min B."/>
            <person name="Park H."/>
            <person name="Jang Y."/>
            <person name="Kim J.-J."/>
            <person name="Kim K.H."/>
            <person name="Pangilinan J."/>
            <person name="Lipzen A."/>
            <person name="Riley R."/>
            <person name="Grigoriev I.V."/>
            <person name="Spatafora J.W."/>
            <person name="Choi I.-G."/>
        </authorList>
    </citation>
    <scope>NUCLEOTIDE SEQUENCE [LARGE SCALE GENOMIC DNA]</scope>
    <source>
        <strain evidence="2 3">KUC8140</strain>
    </source>
</reference>
<feature type="region of interest" description="Disordered" evidence="1">
    <location>
        <begin position="106"/>
        <end position="136"/>
    </location>
</feature>